<feature type="domain" description="DUF7402" evidence="1">
    <location>
        <begin position="69"/>
        <end position="209"/>
    </location>
</feature>
<name>R7USA9_CAPTE</name>
<reference evidence="4" key="1">
    <citation type="submission" date="2012-12" db="EMBL/GenBank/DDBJ databases">
        <authorList>
            <person name="Hellsten U."/>
            <person name="Grimwood J."/>
            <person name="Chapman J.A."/>
            <person name="Shapiro H."/>
            <person name="Aerts A."/>
            <person name="Otillar R.P."/>
            <person name="Terry A.Y."/>
            <person name="Boore J.L."/>
            <person name="Simakov O."/>
            <person name="Marletaz F."/>
            <person name="Cho S.-J."/>
            <person name="Edsinger-Gonzales E."/>
            <person name="Havlak P."/>
            <person name="Kuo D.-H."/>
            <person name="Larsson T."/>
            <person name="Lv J."/>
            <person name="Arendt D."/>
            <person name="Savage R."/>
            <person name="Osoegawa K."/>
            <person name="de Jong P."/>
            <person name="Lindberg D.R."/>
            <person name="Seaver E.C."/>
            <person name="Weisblat D.A."/>
            <person name="Putnam N.H."/>
            <person name="Grigoriev I.V."/>
            <person name="Rokhsar D.S."/>
        </authorList>
    </citation>
    <scope>NUCLEOTIDE SEQUENCE</scope>
    <source>
        <strain evidence="4">I ESC-2004</strain>
    </source>
</reference>
<accession>R7USA9</accession>
<reference evidence="2 4" key="2">
    <citation type="journal article" date="2013" name="Nature">
        <title>Insights into bilaterian evolution from three spiralian genomes.</title>
        <authorList>
            <person name="Simakov O."/>
            <person name="Marletaz F."/>
            <person name="Cho S.J."/>
            <person name="Edsinger-Gonzales E."/>
            <person name="Havlak P."/>
            <person name="Hellsten U."/>
            <person name="Kuo D.H."/>
            <person name="Larsson T."/>
            <person name="Lv J."/>
            <person name="Arendt D."/>
            <person name="Savage R."/>
            <person name="Osoegawa K."/>
            <person name="de Jong P."/>
            <person name="Grimwood J."/>
            <person name="Chapman J.A."/>
            <person name="Shapiro H."/>
            <person name="Aerts A."/>
            <person name="Otillar R.P."/>
            <person name="Terry A.Y."/>
            <person name="Boore J.L."/>
            <person name="Grigoriev I.V."/>
            <person name="Lindberg D.R."/>
            <person name="Seaver E.C."/>
            <person name="Weisblat D.A."/>
            <person name="Putnam N.H."/>
            <person name="Rokhsar D.S."/>
        </authorList>
    </citation>
    <scope>NUCLEOTIDE SEQUENCE</scope>
    <source>
        <strain evidence="2 4">I ESC-2004</strain>
    </source>
</reference>
<dbReference type="EMBL" id="KB298595">
    <property type="protein sequence ID" value="ELU09055.1"/>
    <property type="molecule type" value="Genomic_DNA"/>
</dbReference>
<dbReference type="EnsemblMetazoa" id="CapteT203734">
    <property type="protein sequence ID" value="CapteP203734"/>
    <property type="gene ID" value="CapteG203734"/>
</dbReference>
<keyword evidence="4" id="KW-1185">Reference proteome</keyword>
<dbReference type="InterPro" id="IPR055826">
    <property type="entry name" value="DUF7402"/>
</dbReference>
<dbReference type="Proteomes" id="UP000014760">
    <property type="component" value="Unassembled WGS sequence"/>
</dbReference>
<reference evidence="3" key="3">
    <citation type="submission" date="2015-06" db="UniProtKB">
        <authorList>
            <consortium name="EnsemblMetazoa"/>
        </authorList>
    </citation>
    <scope>IDENTIFICATION</scope>
</reference>
<gene>
    <name evidence="2" type="ORF">CAPTEDRAFT_203734</name>
</gene>
<dbReference type="Pfam" id="PF24135">
    <property type="entry name" value="DUF7402"/>
    <property type="match status" value="1"/>
</dbReference>
<dbReference type="HOGENOM" id="CLU_1078659_0_0_1"/>
<dbReference type="EMBL" id="AMQN01006541">
    <property type="status" value="NOT_ANNOTATED_CDS"/>
    <property type="molecule type" value="Genomic_DNA"/>
</dbReference>
<protein>
    <recommendedName>
        <fullName evidence="1">DUF7402 domain-containing protein</fullName>
    </recommendedName>
</protein>
<proteinExistence type="predicted"/>
<dbReference type="AlphaFoldDB" id="R7USA9"/>
<dbReference type="EMBL" id="AMQN01006542">
    <property type="status" value="NOT_ANNOTATED_CDS"/>
    <property type="molecule type" value="Genomic_DNA"/>
</dbReference>
<sequence length="258" mass="29136">MVIMAITAAKKINIGAADTLRKVAIFFSAFIVPCPCGRVSHEPTNQWADKYFLSVNFPDCKTKENPHNNIALQSAGTTCATDKPGYKPNIGCYGAIDGSVVGSNSNDVWKFYAEAVGTWLRLTFDDFYVMKRISVMQPFWKDEKNIKKASLAFGGGSTHEVYLITLTNQEGYYWENFTLSPNEMSDTLLITITETFEPGRRTTGFVELQKDRQKDRHIGQLKARQRRQIFTHLHKFTSTHESAVACIQRMRASILSDD</sequence>
<evidence type="ECO:0000313" key="3">
    <source>
        <dbReference type="EnsemblMetazoa" id="CapteP203734"/>
    </source>
</evidence>
<evidence type="ECO:0000313" key="2">
    <source>
        <dbReference type="EMBL" id="ELU09055.1"/>
    </source>
</evidence>
<evidence type="ECO:0000313" key="4">
    <source>
        <dbReference type="Proteomes" id="UP000014760"/>
    </source>
</evidence>
<organism evidence="2">
    <name type="scientific">Capitella teleta</name>
    <name type="common">Polychaete worm</name>
    <dbReference type="NCBI Taxonomy" id="283909"/>
    <lineage>
        <taxon>Eukaryota</taxon>
        <taxon>Metazoa</taxon>
        <taxon>Spiralia</taxon>
        <taxon>Lophotrochozoa</taxon>
        <taxon>Annelida</taxon>
        <taxon>Polychaeta</taxon>
        <taxon>Sedentaria</taxon>
        <taxon>Scolecida</taxon>
        <taxon>Capitellidae</taxon>
        <taxon>Capitella</taxon>
    </lineage>
</organism>
<evidence type="ECO:0000259" key="1">
    <source>
        <dbReference type="Pfam" id="PF24135"/>
    </source>
</evidence>